<comment type="similarity">
    <text evidence="7">Belongs to the YOS1 family.</text>
</comment>
<dbReference type="GO" id="GO:0000139">
    <property type="term" value="C:Golgi membrane"/>
    <property type="evidence" value="ECO:0007669"/>
    <property type="project" value="TreeGrafter"/>
</dbReference>
<keyword evidence="5 8" id="KW-1133">Transmembrane helix</keyword>
<dbReference type="PANTHER" id="PTHR15858:SF0">
    <property type="entry name" value="IMMEDIATE EARLY RESPONSE 3-INTERACTING PROTEIN 1"/>
    <property type="match status" value="1"/>
</dbReference>
<dbReference type="AlphaFoldDB" id="A0A3F2Y5G9"/>
<dbReference type="EMBL" id="CABFWN010000004">
    <property type="protein sequence ID" value="VUG19094.1"/>
    <property type="molecule type" value="Genomic_DNA"/>
</dbReference>
<evidence type="ECO:0000256" key="5">
    <source>
        <dbReference type="ARBA" id="ARBA00022989"/>
    </source>
</evidence>
<feature type="transmembrane region" description="Helical" evidence="8">
    <location>
        <begin position="6"/>
        <end position="22"/>
    </location>
</feature>
<evidence type="ECO:0000256" key="1">
    <source>
        <dbReference type="ARBA" id="ARBA00004370"/>
    </source>
</evidence>
<evidence type="ECO:0000313" key="9">
    <source>
        <dbReference type="EMBL" id="VUG19094.1"/>
    </source>
</evidence>
<sequence>MFGLGTLFYSILFFVNGIAVLSEDRFLNRIGWSATKQTQNPQTQASPFGDYSTLGASSGGSDGALTGVKSRLINLISATRTLLRFPLIAINIIIILYDIILG</sequence>
<dbReference type="PANTHER" id="PTHR15858">
    <property type="entry name" value="IMMEDIATE EARLY RESPONSE 3-INTERACTING PROTEIN 1"/>
    <property type="match status" value="1"/>
</dbReference>
<keyword evidence="4" id="KW-0653">Protein transport</keyword>
<evidence type="ECO:0000256" key="3">
    <source>
        <dbReference type="ARBA" id="ARBA00022692"/>
    </source>
</evidence>
<keyword evidence="3 8" id="KW-0812">Transmembrane</keyword>
<evidence type="ECO:0000256" key="6">
    <source>
        <dbReference type="ARBA" id="ARBA00023136"/>
    </source>
</evidence>
<dbReference type="GO" id="GO:0030134">
    <property type="term" value="C:COPII-coated ER to Golgi transport vesicle"/>
    <property type="evidence" value="ECO:0007669"/>
    <property type="project" value="TreeGrafter"/>
</dbReference>
<dbReference type="GO" id="GO:0006888">
    <property type="term" value="P:endoplasmic reticulum to Golgi vesicle-mediated transport"/>
    <property type="evidence" value="ECO:0007669"/>
    <property type="project" value="TreeGrafter"/>
</dbReference>
<organism evidence="9 10">
    <name type="scientific">Dekkera bruxellensis</name>
    <name type="common">Brettanomyces custersii</name>
    <dbReference type="NCBI Taxonomy" id="5007"/>
    <lineage>
        <taxon>Eukaryota</taxon>
        <taxon>Fungi</taxon>
        <taxon>Dikarya</taxon>
        <taxon>Ascomycota</taxon>
        <taxon>Saccharomycotina</taxon>
        <taxon>Pichiomycetes</taxon>
        <taxon>Pichiales</taxon>
        <taxon>Pichiaceae</taxon>
        <taxon>Brettanomyces</taxon>
    </lineage>
</organism>
<evidence type="ECO:0000256" key="2">
    <source>
        <dbReference type="ARBA" id="ARBA00022448"/>
    </source>
</evidence>
<name>A0A3F2Y5G9_DEKBR</name>
<dbReference type="InterPro" id="IPR013880">
    <property type="entry name" value="Yos1"/>
</dbReference>
<protein>
    <submittedName>
        <fullName evidence="9">DEBR0S4_10352g1_1</fullName>
    </submittedName>
</protein>
<evidence type="ECO:0000256" key="7">
    <source>
        <dbReference type="ARBA" id="ARBA00024203"/>
    </source>
</evidence>
<gene>
    <name evidence="9" type="primary">YOS1</name>
    <name evidence="9" type="ORF">DEBR0S4_10352G</name>
</gene>
<keyword evidence="2" id="KW-0813">Transport</keyword>
<dbReference type="OMA" id="VQTVMRM"/>
<reference evidence="9 10" key="1">
    <citation type="submission" date="2019-07" db="EMBL/GenBank/DDBJ databases">
        <authorList>
            <person name="Friedrich A."/>
            <person name="Schacherer J."/>
        </authorList>
    </citation>
    <scope>NUCLEOTIDE SEQUENCE [LARGE SCALE GENOMIC DNA]</scope>
</reference>
<accession>A0A3F2Y5G9</accession>
<dbReference type="GO" id="GO:0015031">
    <property type="term" value="P:protein transport"/>
    <property type="evidence" value="ECO:0007669"/>
    <property type="project" value="UniProtKB-KW"/>
</dbReference>
<keyword evidence="6 8" id="KW-0472">Membrane</keyword>
<comment type="subcellular location">
    <subcellularLocation>
        <location evidence="1">Membrane</location>
    </subcellularLocation>
</comment>
<dbReference type="Proteomes" id="UP000478008">
    <property type="component" value="Unassembled WGS sequence"/>
</dbReference>
<evidence type="ECO:0000256" key="4">
    <source>
        <dbReference type="ARBA" id="ARBA00022927"/>
    </source>
</evidence>
<evidence type="ECO:0000256" key="8">
    <source>
        <dbReference type="SAM" id="Phobius"/>
    </source>
</evidence>
<feature type="transmembrane region" description="Helical" evidence="8">
    <location>
        <begin position="81"/>
        <end position="100"/>
    </location>
</feature>
<dbReference type="GO" id="GO:0005789">
    <property type="term" value="C:endoplasmic reticulum membrane"/>
    <property type="evidence" value="ECO:0007669"/>
    <property type="project" value="TreeGrafter"/>
</dbReference>
<dbReference type="Pfam" id="PF08571">
    <property type="entry name" value="Yos1"/>
    <property type="match status" value="1"/>
</dbReference>
<keyword evidence="10" id="KW-1185">Reference proteome</keyword>
<proteinExistence type="inferred from homology"/>
<evidence type="ECO:0000313" key="10">
    <source>
        <dbReference type="Proteomes" id="UP000478008"/>
    </source>
</evidence>
<dbReference type="STRING" id="5007.A0A3F2Y5G9"/>